<keyword evidence="7" id="KW-1185">Reference proteome</keyword>
<organism evidence="6 7">
    <name type="scientific">Catenulispora pinistramenti</name>
    <dbReference type="NCBI Taxonomy" id="2705254"/>
    <lineage>
        <taxon>Bacteria</taxon>
        <taxon>Bacillati</taxon>
        <taxon>Actinomycetota</taxon>
        <taxon>Actinomycetes</taxon>
        <taxon>Catenulisporales</taxon>
        <taxon>Catenulisporaceae</taxon>
        <taxon>Catenulispora</taxon>
    </lineage>
</organism>
<dbReference type="Gene3D" id="3.30.379.10">
    <property type="entry name" value="Chitobiase/beta-hexosaminidase domain 2-like"/>
    <property type="match status" value="1"/>
</dbReference>
<keyword evidence="2" id="KW-0732">Signal</keyword>
<evidence type="ECO:0000259" key="5">
    <source>
        <dbReference type="Pfam" id="PF12972"/>
    </source>
</evidence>
<evidence type="ECO:0000313" key="7">
    <source>
        <dbReference type="Proteomes" id="UP000730482"/>
    </source>
</evidence>
<dbReference type="Gene3D" id="1.20.120.670">
    <property type="entry name" value="N-acetyl-b-d-glucoasminidase"/>
    <property type="match status" value="1"/>
</dbReference>
<sequence length="753" mass="80045">MRRIPLVARAMAGIVSLALTTLGAVAAPASATAASALAAKPGAAPFNTGAAVASVHRLLPAQARQISLIAEPRSATGADSFTVSGRAGAVTVRGTSPATLLTGVGWYLRNVAHVDIGFPAGSTTRLPARLPAVPSAFTDAAVVPNRYALNDTDAGYSGAYRTFADYQHEIDVLALHGINEMLVTVGGEKPYYDALQKFGYSPADLQSWIPSPSHQPWWLMQNMDSFDGPVSAQLINARAALGRRICDQLRALGMTPVLPGYFGTVPADFTARNPGTNVIAPGDWGGFTRPSWLDPNDPVFAKVAAAYYAAQSAAFGNSTMFKMDPLQEGGTPGDIDVTAAATAIQSAMERAHPGVTWVILGWQSNPSAALLAGVDKSRMLIVDGLSDRYDNLDRESDWGGTPYAFGTIPDFGGKSTLGANTAVWVSRFHQWLTKSGSMERGIAFMPEGTGTDPAAFALFADLAWSSSPIDQSAWFADYAAARYGGADPAAAAAWDQLRQGPYSMASGTWDEPQDSLFTARPSLTASTTASWSPGAMRYDASTVQTALHDLLNVAPALRSTSAYKFDLVNTARQALDNRSRVLLPQIDAAYTAKDLSTFRTLVTEWNTDEAALDRLTATDPHFLAGTWLAGTASWSTDPAERARLQYDARSIITTWGERTQADDNGLRDYAAREYSGIIRDLYAKRWSAYFASLDTALSTGTTPAPIDFFAMDDAWAHGRNSYQTTTTGDPYTVASAVAAALPPIAPAAPTARS</sequence>
<dbReference type="RefSeq" id="WP_212009099.1">
    <property type="nucleotide sequence ID" value="NZ_JAAFYZ010000029.1"/>
</dbReference>
<feature type="domain" description="Alpha-N-acetylglucosaminidase C-terminal" evidence="5">
    <location>
        <begin position="474"/>
        <end position="737"/>
    </location>
</feature>
<accession>A0ABS5KNC1</accession>
<dbReference type="PANTHER" id="PTHR12872:SF1">
    <property type="entry name" value="ALPHA-N-ACETYLGLUCOSAMINIDASE"/>
    <property type="match status" value="1"/>
</dbReference>
<dbReference type="InterPro" id="IPR024733">
    <property type="entry name" value="NAGLU_tim-barrel"/>
</dbReference>
<feature type="domain" description="Alpha-N-acetylglucosaminidase N-terminal" evidence="4">
    <location>
        <begin position="50"/>
        <end position="132"/>
    </location>
</feature>
<dbReference type="InterPro" id="IPR024732">
    <property type="entry name" value="NAGLU_C"/>
</dbReference>
<evidence type="ECO:0000313" key="6">
    <source>
        <dbReference type="EMBL" id="MBS2547514.1"/>
    </source>
</evidence>
<name>A0ABS5KNC1_9ACTN</name>
<dbReference type="Pfam" id="PF05089">
    <property type="entry name" value="NAGLU"/>
    <property type="match status" value="1"/>
</dbReference>
<reference evidence="6 7" key="1">
    <citation type="submission" date="2020-02" db="EMBL/GenBank/DDBJ databases">
        <title>Acidophilic actinobacteria isolated from forest soil.</title>
        <authorList>
            <person name="Golinska P."/>
        </authorList>
    </citation>
    <scope>NUCLEOTIDE SEQUENCE [LARGE SCALE GENOMIC DNA]</scope>
    <source>
        <strain evidence="6 7">NL8</strain>
    </source>
</reference>
<dbReference type="Proteomes" id="UP000730482">
    <property type="component" value="Unassembled WGS sequence"/>
</dbReference>
<proteinExistence type="predicted"/>
<dbReference type="Gene3D" id="3.20.20.80">
    <property type="entry name" value="Glycosidases"/>
    <property type="match status" value="1"/>
</dbReference>
<dbReference type="EMBL" id="JAAFYZ010000029">
    <property type="protein sequence ID" value="MBS2547514.1"/>
    <property type="molecule type" value="Genomic_DNA"/>
</dbReference>
<evidence type="ECO:0000256" key="1">
    <source>
        <dbReference type="ARBA" id="ARBA00022801"/>
    </source>
</evidence>
<evidence type="ECO:0000259" key="4">
    <source>
        <dbReference type="Pfam" id="PF12971"/>
    </source>
</evidence>
<feature type="signal peptide" evidence="2">
    <location>
        <begin position="1"/>
        <end position="26"/>
    </location>
</feature>
<keyword evidence="1" id="KW-0378">Hydrolase</keyword>
<gene>
    <name evidence="6" type="ORF">KGQ19_11595</name>
</gene>
<comment type="caution">
    <text evidence="6">The sequence shown here is derived from an EMBL/GenBank/DDBJ whole genome shotgun (WGS) entry which is preliminary data.</text>
</comment>
<dbReference type="Pfam" id="PF12972">
    <property type="entry name" value="NAGLU_C"/>
    <property type="match status" value="1"/>
</dbReference>
<feature type="domain" description="Alpha-N-acetylglucosaminidase tim-barrel" evidence="3">
    <location>
        <begin position="146"/>
        <end position="465"/>
    </location>
</feature>
<evidence type="ECO:0000259" key="3">
    <source>
        <dbReference type="Pfam" id="PF05089"/>
    </source>
</evidence>
<protein>
    <submittedName>
        <fullName evidence="6">Alpha-N-acetylglucosaminidase</fullName>
    </submittedName>
</protein>
<feature type="chain" id="PRO_5047212452" evidence="2">
    <location>
        <begin position="27"/>
        <end position="753"/>
    </location>
</feature>
<dbReference type="Pfam" id="PF12971">
    <property type="entry name" value="NAGLU_N"/>
    <property type="match status" value="1"/>
</dbReference>
<dbReference type="InterPro" id="IPR007781">
    <property type="entry name" value="NAGLU"/>
</dbReference>
<evidence type="ECO:0000256" key="2">
    <source>
        <dbReference type="SAM" id="SignalP"/>
    </source>
</evidence>
<dbReference type="InterPro" id="IPR029018">
    <property type="entry name" value="Hex-like_dom2"/>
</dbReference>
<dbReference type="PANTHER" id="PTHR12872">
    <property type="entry name" value="ALPHA-N-ACETYLGLUCOSAMINIDASE"/>
    <property type="match status" value="1"/>
</dbReference>
<dbReference type="InterPro" id="IPR024240">
    <property type="entry name" value="NAGLU_N"/>
</dbReference>